<keyword evidence="3" id="KW-1185">Reference proteome</keyword>
<evidence type="ECO:0000313" key="2">
    <source>
        <dbReference type="EMBL" id="MVQ47586.1"/>
    </source>
</evidence>
<dbReference type="SUPFAM" id="SSF56601">
    <property type="entry name" value="beta-lactamase/transpeptidase-like"/>
    <property type="match status" value="1"/>
</dbReference>
<dbReference type="EMBL" id="WSEK01000003">
    <property type="protein sequence ID" value="MVQ47586.1"/>
    <property type="molecule type" value="Genomic_DNA"/>
</dbReference>
<protein>
    <submittedName>
        <fullName evidence="2">Serine hydrolase</fullName>
    </submittedName>
</protein>
<dbReference type="InterPro" id="IPR012338">
    <property type="entry name" value="Beta-lactam/transpept-like"/>
</dbReference>
<evidence type="ECO:0000313" key="3">
    <source>
        <dbReference type="Proteomes" id="UP000473525"/>
    </source>
</evidence>
<accession>A0A6L6XLZ4</accession>
<dbReference type="InterPro" id="IPR050491">
    <property type="entry name" value="AmpC-like"/>
</dbReference>
<dbReference type="PANTHER" id="PTHR46825">
    <property type="entry name" value="D-ALANYL-D-ALANINE-CARBOXYPEPTIDASE/ENDOPEPTIDASE AMPH"/>
    <property type="match status" value="1"/>
</dbReference>
<dbReference type="RefSeq" id="WP_157339754.1">
    <property type="nucleotide sequence ID" value="NZ_WSEK01000003.1"/>
</dbReference>
<proteinExistence type="predicted"/>
<feature type="domain" description="Beta-lactamase-related" evidence="1">
    <location>
        <begin position="12"/>
        <end position="344"/>
    </location>
</feature>
<dbReference type="Proteomes" id="UP000473525">
    <property type="component" value="Unassembled WGS sequence"/>
</dbReference>
<keyword evidence="2" id="KW-0378">Hydrolase</keyword>
<dbReference type="AlphaFoldDB" id="A0A6L6XLZ4"/>
<organism evidence="2 3">
    <name type="scientific">Nocardioides agri</name>
    <dbReference type="NCBI Taxonomy" id="2682843"/>
    <lineage>
        <taxon>Bacteria</taxon>
        <taxon>Bacillati</taxon>
        <taxon>Actinomycetota</taxon>
        <taxon>Actinomycetes</taxon>
        <taxon>Propionibacteriales</taxon>
        <taxon>Nocardioidaceae</taxon>
        <taxon>Nocardioides</taxon>
    </lineage>
</organism>
<dbReference type="Gene3D" id="3.40.710.10">
    <property type="entry name" value="DD-peptidase/beta-lactamase superfamily"/>
    <property type="match status" value="1"/>
</dbReference>
<dbReference type="InterPro" id="IPR001466">
    <property type="entry name" value="Beta-lactam-related"/>
</dbReference>
<dbReference type="Pfam" id="PF00144">
    <property type="entry name" value="Beta-lactamase"/>
    <property type="match status" value="1"/>
</dbReference>
<comment type="caution">
    <text evidence="2">The sequence shown here is derived from an EMBL/GenBank/DDBJ whole genome shotgun (WGS) entry which is preliminary data.</text>
</comment>
<name>A0A6L6XLZ4_9ACTN</name>
<evidence type="ECO:0000259" key="1">
    <source>
        <dbReference type="Pfam" id="PF00144"/>
    </source>
</evidence>
<dbReference type="PANTHER" id="PTHR46825:SF9">
    <property type="entry name" value="BETA-LACTAMASE-RELATED DOMAIN-CONTAINING PROTEIN"/>
    <property type="match status" value="1"/>
</dbReference>
<gene>
    <name evidence="2" type="ORF">GON03_00200</name>
</gene>
<dbReference type="GO" id="GO:0016787">
    <property type="term" value="F:hydrolase activity"/>
    <property type="evidence" value="ECO:0007669"/>
    <property type="project" value="UniProtKB-KW"/>
</dbReference>
<reference evidence="2 3" key="1">
    <citation type="submission" date="2019-12" db="EMBL/GenBank/DDBJ databases">
        <authorList>
            <person name="Huq M.A."/>
        </authorList>
    </citation>
    <scope>NUCLEOTIDE SEQUENCE [LARGE SCALE GENOMIC DNA]</scope>
    <source>
        <strain evidence="2 3">MAH-18</strain>
    </source>
</reference>
<sequence>MTDQLDAAHWQQRLQVLAEKHKVPGAQLGILVGDEVLETAYGVLNKRTGQPATTESVFQIGSISKVWTATVVMQLVDEGKLALDTPVVEVVPELQLSDPDVTKRLTIWHLLTHTSGLDGDVFTDTGRGDDCLEKYAALFADVAQNHPLGATWSYCNSGWSLLGRVIEKVDGKTWDQAMKDRLFTPLGLDHTMTLAEEAILFGAAVGHVEAEGEQVPTPVWDLPRSVGPAGLIKSTVKDVLGFARMHLSGGQAPDGTQVLSPESTEAMTRHEADLPDKLILGDSWGLGWIRFDWHGHRLVGHDGNTLGQAGFLRLLPDLVNGQGVAVALLTNGGHTRDLYEDLYREIFRAVAGVEMSEPFTPPAEPVDVDVTPYLGTYARSSVRMEVLAGDDGPRLRTTILGPLAEMVPDPVDEYPMVPVGPALFAVKPPEADTWAPVTFYELETGERYVHFGVRATPRVD</sequence>